<dbReference type="Pfam" id="PF01381">
    <property type="entry name" value="HTH_3"/>
    <property type="match status" value="1"/>
</dbReference>
<dbReference type="InterPro" id="IPR001387">
    <property type="entry name" value="Cro/C1-type_HTH"/>
</dbReference>
<proteinExistence type="predicted"/>
<feature type="region of interest" description="Disordered" evidence="1">
    <location>
        <begin position="1"/>
        <end position="20"/>
    </location>
</feature>
<accession>C6DZF4</accession>
<dbReference type="InterPro" id="IPR010982">
    <property type="entry name" value="Lambda_DNA-bd_dom_sf"/>
</dbReference>
<dbReference type="eggNOG" id="COG1396">
    <property type="taxonomic scope" value="Bacteria"/>
</dbReference>
<dbReference type="OrthoDB" id="2736385at2"/>
<sequence length="104" mass="11631">MSYKPVPYHPKKKLEQDLQDPGFKQEWETLEDEFAALDVLLKARKAAGLTQEEVAAKMGVSQPSLARVEASLGSHRHSPSLEMLRKYAAAVNCKLEIKLVPQQS</sequence>
<dbReference type="SMART" id="SM00530">
    <property type="entry name" value="HTH_XRE"/>
    <property type="match status" value="1"/>
</dbReference>
<evidence type="ECO:0000256" key="1">
    <source>
        <dbReference type="SAM" id="MobiDB-lite"/>
    </source>
</evidence>
<gene>
    <name evidence="3" type="ordered locus">GM21_2419</name>
</gene>
<dbReference type="GO" id="GO:0003677">
    <property type="term" value="F:DNA binding"/>
    <property type="evidence" value="ECO:0007669"/>
    <property type="project" value="InterPro"/>
</dbReference>
<dbReference type="KEGG" id="gem:GM21_2419"/>
<evidence type="ECO:0000259" key="2">
    <source>
        <dbReference type="PROSITE" id="PS50943"/>
    </source>
</evidence>
<dbReference type="Gene3D" id="1.10.260.40">
    <property type="entry name" value="lambda repressor-like DNA-binding domains"/>
    <property type="match status" value="1"/>
</dbReference>
<reference evidence="3" key="1">
    <citation type="submission" date="2009-07" db="EMBL/GenBank/DDBJ databases">
        <title>Complete sequence of Geobacter sp. M21.</title>
        <authorList>
            <consortium name="US DOE Joint Genome Institute"/>
            <person name="Lucas S."/>
            <person name="Copeland A."/>
            <person name="Lapidus A."/>
            <person name="Glavina del Rio T."/>
            <person name="Dalin E."/>
            <person name="Tice H."/>
            <person name="Bruce D."/>
            <person name="Goodwin L."/>
            <person name="Pitluck S."/>
            <person name="Saunders E."/>
            <person name="Brettin T."/>
            <person name="Detter J.C."/>
            <person name="Han C."/>
            <person name="Larimer F."/>
            <person name="Land M."/>
            <person name="Hauser L."/>
            <person name="Kyrpides N."/>
            <person name="Ovchinnikova G."/>
            <person name="Lovley D."/>
        </authorList>
    </citation>
    <scope>NUCLEOTIDE SEQUENCE [LARGE SCALE GENOMIC DNA]</scope>
    <source>
        <strain evidence="3">M21</strain>
    </source>
</reference>
<feature type="domain" description="HTH cro/C1-type" evidence="2">
    <location>
        <begin position="40"/>
        <end position="98"/>
    </location>
</feature>
<organism evidence="3">
    <name type="scientific">Geobacter sp. (strain M21)</name>
    <dbReference type="NCBI Taxonomy" id="443144"/>
    <lineage>
        <taxon>Bacteria</taxon>
        <taxon>Pseudomonadati</taxon>
        <taxon>Thermodesulfobacteriota</taxon>
        <taxon>Desulfuromonadia</taxon>
        <taxon>Geobacterales</taxon>
        <taxon>Geobacteraceae</taxon>
        <taxon>Geobacter</taxon>
    </lineage>
</organism>
<dbReference type="AlphaFoldDB" id="C6DZF4"/>
<dbReference type="CDD" id="cd00093">
    <property type="entry name" value="HTH_XRE"/>
    <property type="match status" value="1"/>
</dbReference>
<dbReference type="STRING" id="443144.GM21_2419"/>
<dbReference type="HOGENOM" id="CLU_066192_18_0_7"/>
<evidence type="ECO:0000313" key="3">
    <source>
        <dbReference type="EMBL" id="ACT18462.1"/>
    </source>
</evidence>
<name>C6DZF4_GEOSM</name>
<protein>
    <submittedName>
        <fullName evidence="3">Transcriptional regulator, XRE family</fullName>
    </submittedName>
</protein>
<dbReference type="SUPFAM" id="SSF47413">
    <property type="entry name" value="lambda repressor-like DNA-binding domains"/>
    <property type="match status" value="1"/>
</dbReference>
<dbReference type="PROSITE" id="PS50943">
    <property type="entry name" value="HTH_CROC1"/>
    <property type="match status" value="1"/>
</dbReference>
<dbReference type="EMBL" id="CP001661">
    <property type="protein sequence ID" value="ACT18462.1"/>
    <property type="molecule type" value="Genomic_DNA"/>
</dbReference>